<protein>
    <submittedName>
        <fullName evidence="1">Uncharacterized protein</fullName>
    </submittedName>
</protein>
<organism evidence="1 2">
    <name type="scientific">Pseudomonas shirazensis</name>
    <dbReference type="NCBI Taxonomy" id="2745494"/>
    <lineage>
        <taxon>Bacteria</taxon>
        <taxon>Pseudomonadati</taxon>
        <taxon>Pseudomonadota</taxon>
        <taxon>Gammaproteobacteria</taxon>
        <taxon>Pseudomonadales</taxon>
        <taxon>Pseudomonadaceae</taxon>
        <taxon>Pseudomonas</taxon>
    </lineage>
</organism>
<keyword evidence="2" id="KW-1185">Reference proteome</keyword>
<evidence type="ECO:0000313" key="2">
    <source>
        <dbReference type="Proteomes" id="UP001386972"/>
    </source>
</evidence>
<dbReference type="Proteomes" id="UP001386972">
    <property type="component" value="Unassembled WGS sequence"/>
</dbReference>
<gene>
    <name evidence="1" type="ORF">WLF18_01285</name>
</gene>
<comment type="caution">
    <text evidence="1">The sequence shown here is derived from an EMBL/GenBank/DDBJ whole genome shotgun (WGS) entry which is preliminary data.</text>
</comment>
<proteinExistence type="predicted"/>
<name>A0ABU8ZU18_9PSED</name>
<dbReference type="RefSeq" id="WP_340609862.1">
    <property type="nucleotide sequence ID" value="NZ_JBBNAW010000001.1"/>
</dbReference>
<evidence type="ECO:0000313" key="1">
    <source>
        <dbReference type="EMBL" id="MEK2607741.1"/>
    </source>
</evidence>
<sequence>MSSISVQLDKTIVGLTPEVLAKAFWSMDCTEQADFLDSLAAVIEEDAKTADHLYGLGEAQWCGLKYELRKPGRERANQMHMALSAFAFDFWPQARDGAREGL</sequence>
<reference evidence="1 2" key="1">
    <citation type="submission" date="2024-03" db="EMBL/GenBank/DDBJ databases">
        <title>Screening, Identification and Application of a Plant Lactobacillus Strain.</title>
        <authorList>
            <person name="Li Y.L."/>
        </authorList>
    </citation>
    <scope>NUCLEOTIDE SEQUENCE [LARGE SCALE GENOMIC DNA]</scope>
    <source>
        <strain evidence="1 2">JDB</strain>
    </source>
</reference>
<dbReference type="EMBL" id="JBBNAW010000001">
    <property type="protein sequence ID" value="MEK2607741.1"/>
    <property type="molecule type" value="Genomic_DNA"/>
</dbReference>
<accession>A0ABU8ZU18</accession>